<evidence type="ECO:0000313" key="2">
    <source>
        <dbReference type="Proteomes" id="UP000822688"/>
    </source>
</evidence>
<proteinExistence type="predicted"/>
<name>A0A8T0H8Q7_CERPU</name>
<accession>A0A8T0H8Q7</accession>
<reference evidence="1" key="1">
    <citation type="submission" date="2020-06" db="EMBL/GenBank/DDBJ databases">
        <title>WGS assembly of Ceratodon purpureus strain R40.</title>
        <authorList>
            <person name="Carey S.B."/>
            <person name="Jenkins J."/>
            <person name="Shu S."/>
            <person name="Lovell J.T."/>
            <person name="Sreedasyam A."/>
            <person name="Maumus F."/>
            <person name="Tiley G.P."/>
            <person name="Fernandez-Pozo N."/>
            <person name="Barry K."/>
            <person name="Chen C."/>
            <person name="Wang M."/>
            <person name="Lipzen A."/>
            <person name="Daum C."/>
            <person name="Saski C.A."/>
            <person name="Payton A.C."/>
            <person name="Mcbreen J.C."/>
            <person name="Conrad R.E."/>
            <person name="Kollar L.M."/>
            <person name="Olsson S."/>
            <person name="Huttunen S."/>
            <person name="Landis J.B."/>
            <person name="Wickett N.J."/>
            <person name="Johnson M.G."/>
            <person name="Rensing S.A."/>
            <person name="Grimwood J."/>
            <person name="Schmutz J."/>
            <person name="Mcdaniel S.F."/>
        </authorList>
    </citation>
    <scope>NUCLEOTIDE SEQUENCE</scope>
    <source>
        <strain evidence="1">R40</strain>
    </source>
</reference>
<dbReference type="EMBL" id="CM026429">
    <property type="protein sequence ID" value="KAG0565452.1"/>
    <property type="molecule type" value="Genomic_DNA"/>
</dbReference>
<dbReference type="Proteomes" id="UP000822688">
    <property type="component" value="Chromosome 8"/>
</dbReference>
<comment type="caution">
    <text evidence="1">The sequence shown here is derived from an EMBL/GenBank/DDBJ whole genome shotgun (WGS) entry which is preliminary data.</text>
</comment>
<dbReference type="AlphaFoldDB" id="A0A8T0H8Q7"/>
<protein>
    <submittedName>
        <fullName evidence="1">Uncharacterized protein</fullName>
    </submittedName>
</protein>
<gene>
    <name evidence="1" type="ORF">KC19_8G191400</name>
</gene>
<evidence type="ECO:0000313" key="1">
    <source>
        <dbReference type="EMBL" id="KAG0565452.1"/>
    </source>
</evidence>
<sequence length="93" mass="10590">MSPAASGTLRQSTRKLKAFDVAIGVLRYWLSRVQPLRPSEDAWKVPFGQELDDLQNMLRKCDNENDFIWREKPPQVDELPDSASYCVPALLLG</sequence>
<organism evidence="1 2">
    <name type="scientific">Ceratodon purpureus</name>
    <name type="common">Fire moss</name>
    <name type="synonym">Dicranum purpureum</name>
    <dbReference type="NCBI Taxonomy" id="3225"/>
    <lineage>
        <taxon>Eukaryota</taxon>
        <taxon>Viridiplantae</taxon>
        <taxon>Streptophyta</taxon>
        <taxon>Embryophyta</taxon>
        <taxon>Bryophyta</taxon>
        <taxon>Bryophytina</taxon>
        <taxon>Bryopsida</taxon>
        <taxon>Dicranidae</taxon>
        <taxon>Pseudoditrichales</taxon>
        <taxon>Ditrichaceae</taxon>
        <taxon>Ceratodon</taxon>
    </lineage>
</organism>
<keyword evidence="2" id="KW-1185">Reference proteome</keyword>